<evidence type="ECO:0000313" key="8">
    <source>
        <dbReference type="EMBL" id="KAG0645872.1"/>
    </source>
</evidence>
<dbReference type="SUPFAM" id="SSF75005">
    <property type="entry name" value="Arabinanase/levansucrase/invertase"/>
    <property type="match status" value="1"/>
</dbReference>
<evidence type="ECO:0000256" key="6">
    <source>
        <dbReference type="RuleBase" id="RU361187"/>
    </source>
</evidence>
<dbReference type="Gene3D" id="2.115.10.20">
    <property type="entry name" value="Glycosyl hydrolase domain, family 43"/>
    <property type="match status" value="1"/>
</dbReference>
<keyword evidence="2 6" id="KW-0378">Hydrolase</keyword>
<evidence type="ECO:0000256" key="5">
    <source>
        <dbReference type="PIRSR" id="PIRSR606710-2"/>
    </source>
</evidence>
<dbReference type="InterPro" id="IPR051795">
    <property type="entry name" value="Glycosyl_Hydrlase_43"/>
</dbReference>
<dbReference type="EMBL" id="VNKQ01000017">
    <property type="protein sequence ID" value="KAG0645872.1"/>
    <property type="molecule type" value="Genomic_DNA"/>
</dbReference>
<gene>
    <name evidence="8" type="ORF">D0Z07_7752</name>
</gene>
<dbReference type="AlphaFoldDB" id="A0A9P6VCI5"/>
<dbReference type="Gene3D" id="2.60.120.200">
    <property type="match status" value="1"/>
</dbReference>
<dbReference type="Pfam" id="PF04616">
    <property type="entry name" value="Glyco_hydro_43"/>
    <property type="match status" value="1"/>
</dbReference>
<dbReference type="GO" id="GO:0004553">
    <property type="term" value="F:hydrolase activity, hydrolyzing O-glycosyl compounds"/>
    <property type="evidence" value="ECO:0007669"/>
    <property type="project" value="InterPro"/>
</dbReference>
<dbReference type="InterPro" id="IPR013320">
    <property type="entry name" value="ConA-like_dom_sf"/>
</dbReference>
<dbReference type="PANTHER" id="PTHR42812:SF12">
    <property type="entry name" value="BETA-XYLOSIDASE-RELATED"/>
    <property type="match status" value="1"/>
</dbReference>
<feature type="active site" description="Proton acceptor" evidence="4">
    <location>
        <position position="14"/>
    </location>
</feature>
<evidence type="ECO:0000256" key="4">
    <source>
        <dbReference type="PIRSR" id="PIRSR606710-1"/>
    </source>
</evidence>
<dbReference type="Pfam" id="PF17851">
    <property type="entry name" value="GH43_C2"/>
    <property type="match status" value="1"/>
</dbReference>
<organism evidence="8 9">
    <name type="scientific">Hyphodiscus hymeniophilus</name>
    <dbReference type="NCBI Taxonomy" id="353542"/>
    <lineage>
        <taxon>Eukaryota</taxon>
        <taxon>Fungi</taxon>
        <taxon>Dikarya</taxon>
        <taxon>Ascomycota</taxon>
        <taxon>Pezizomycotina</taxon>
        <taxon>Leotiomycetes</taxon>
        <taxon>Helotiales</taxon>
        <taxon>Hyphodiscaceae</taxon>
        <taxon>Hyphodiscus</taxon>
    </lineage>
</organism>
<dbReference type="InterPro" id="IPR041542">
    <property type="entry name" value="GH43_C2"/>
</dbReference>
<dbReference type="SUPFAM" id="SSF49899">
    <property type="entry name" value="Concanavalin A-like lectins/glucanases"/>
    <property type="match status" value="1"/>
</dbReference>
<dbReference type="PANTHER" id="PTHR42812">
    <property type="entry name" value="BETA-XYLOSIDASE"/>
    <property type="match status" value="1"/>
</dbReference>
<dbReference type="InterPro" id="IPR006710">
    <property type="entry name" value="Glyco_hydro_43"/>
</dbReference>
<name>A0A9P6VCI5_9HELO</name>
<dbReference type="OrthoDB" id="2139957at2759"/>
<dbReference type="InterPro" id="IPR023296">
    <property type="entry name" value="Glyco_hydro_beta-prop_sf"/>
</dbReference>
<sequence length="534" mass="60103">MPVSNPILPGFFPDPSCIKVGSYFYLANSSFQFFPGIPIHKSKDLVNWTHIELLGNVLCRPSQLNLNQATTRNTPSRNEIFTGGLFAPTIRYHKATFYIFCTNLYLKPQDAPDGDYFPQNFFITSTNLQDPSSFSDPILYEFYGIDPSVYFDLDDRVYVQGSFLFGYDRSIQATTISQAEIDIKTGKLLSPIQELWKGHSGVIPEGPHIYRKDGYYYLLVAEGGTFDGHMLTIARAKNSIWGPYEPCPHNPVIRANNTVCPLIQRVGHGELVYDDITDTWWALVLATRSGGRSRFPLGRETFLTSVEWPDGDWPQFTAIEENLKVRPPLLEVKVASRQLDQKVLLGDPKTIFLRTPKLTDYRQDDDKLLLKPTEENLSLQEGTMTFLGQRQYQLSSHASVVLLLADLDVSKRKSLRAGITVYKDTNRHCSLFLEIMITGEIAIAFEVEAIDVTAPQRLASVFLPQSHEAISLTIIATPEKYEFFYSRQNDKEKEKLGEADGSVLTGNDFTGAVYAIFASGSWDDSVAFRGFVTG</sequence>
<evidence type="ECO:0000256" key="2">
    <source>
        <dbReference type="ARBA" id="ARBA00022801"/>
    </source>
</evidence>
<feature type="active site" description="Proton donor" evidence="4">
    <location>
        <position position="205"/>
    </location>
</feature>
<evidence type="ECO:0000256" key="3">
    <source>
        <dbReference type="ARBA" id="ARBA00023295"/>
    </source>
</evidence>
<evidence type="ECO:0000313" key="9">
    <source>
        <dbReference type="Proteomes" id="UP000785200"/>
    </source>
</evidence>
<accession>A0A9P6VCI5</accession>
<evidence type="ECO:0000259" key="7">
    <source>
        <dbReference type="Pfam" id="PF17851"/>
    </source>
</evidence>
<feature type="domain" description="Beta-xylosidase C-terminal Concanavalin A-like" evidence="7">
    <location>
        <begin position="351"/>
        <end position="521"/>
    </location>
</feature>
<evidence type="ECO:0000256" key="1">
    <source>
        <dbReference type="ARBA" id="ARBA00009865"/>
    </source>
</evidence>
<comment type="caution">
    <text evidence="8">The sequence shown here is derived from an EMBL/GenBank/DDBJ whole genome shotgun (WGS) entry which is preliminary data.</text>
</comment>
<comment type="similarity">
    <text evidence="1 6">Belongs to the glycosyl hydrolase 43 family.</text>
</comment>
<proteinExistence type="inferred from homology"/>
<protein>
    <submittedName>
        <fullName evidence="8">Glycosyl hydrolase family 43A</fullName>
    </submittedName>
</protein>
<reference evidence="8" key="1">
    <citation type="submission" date="2019-07" db="EMBL/GenBank/DDBJ databases">
        <title>Hyphodiscus hymeniophilus genome sequencing and assembly.</title>
        <authorList>
            <person name="Kramer G."/>
            <person name="Nodwell J."/>
        </authorList>
    </citation>
    <scope>NUCLEOTIDE SEQUENCE</scope>
    <source>
        <strain evidence="8">ATCC 34498</strain>
    </source>
</reference>
<keyword evidence="9" id="KW-1185">Reference proteome</keyword>
<dbReference type="Proteomes" id="UP000785200">
    <property type="component" value="Unassembled WGS sequence"/>
</dbReference>
<dbReference type="CDD" id="cd18617">
    <property type="entry name" value="GH43_XynB-like"/>
    <property type="match status" value="1"/>
</dbReference>
<keyword evidence="3 6" id="KW-0326">Glycosidase</keyword>
<dbReference type="GO" id="GO:0005975">
    <property type="term" value="P:carbohydrate metabolic process"/>
    <property type="evidence" value="ECO:0007669"/>
    <property type="project" value="InterPro"/>
</dbReference>
<feature type="site" description="Important for catalytic activity, responsible for pKa modulation of the active site Glu and correct orientation of both the proton donor and substrate" evidence="5">
    <location>
        <position position="146"/>
    </location>
</feature>